<protein>
    <submittedName>
        <fullName evidence="1">Uncharacterized protein</fullName>
    </submittedName>
</protein>
<sequence length="46" mass="5126">MADVSQLLKNVSRQKLQQGRWLELCALRSLSLGNNLVEEVSSLANL</sequence>
<dbReference type="InterPro" id="IPR001611">
    <property type="entry name" value="Leu-rich_rpt"/>
</dbReference>
<dbReference type="PROSITE" id="PS51450">
    <property type="entry name" value="LRR"/>
    <property type="match status" value="1"/>
</dbReference>
<accession>A0A6B3MXW6</accession>
<organism evidence="1">
    <name type="scientific">Symploca sp. SIO1C4</name>
    <dbReference type="NCBI Taxonomy" id="2607765"/>
    <lineage>
        <taxon>Bacteria</taxon>
        <taxon>Bacillati</taxon>
        <taxon>Cyanobacteriota</taxon>
        <taxon>Cyanophyceae</taxon>
        <taxon>Coleofasciculales</taxon>
        <taxon>Coleofasciculaceae</taxon>
        <taxon>Symploca</taxon>
    </lineage>
</organism>
<dbReference type="AlphaFoldDB" id="A0A6B3MXW6"/>
<dbReference type="EMBL" id="JAAHFQ010000012">
    <property type="protein sequence ID" value="NER26276.1"/>
    <property type="molecule type" value="Genomic_DNA"/>
</dbReference>
<reference evidence="1" key="1">
    <citation type="submission" date="2019-11" db="EMBL/GenBank/DDBJ databases">
        <title>Genomic insights into an expanded diversity of filamentous marine cyanobacteria reveals the extraordinary biosynthetic potential of Moorea and Okeania.</title>
        <authorList>
            <person name="Ferreira Leao T."/>
            <person name="Wang M."/>
            <person name="Moss N."/>
            <person name="Da Silva R."/>
            <person name="Sanders J."/>
            <person name="Nurk S."/>
            <person name="Gurevich A."/>
            <person name="Humphrey G."/>
            <person name="Reher R."/>
            <person name="Zhu Q."/>
            <person name="Belda-Ferre P."/>
            <person name="Glukhov E."/>
            <person name="Rex R."/>
            <person name="Dorrestein P.C."/>
            <person name="Knight R."/>
            <person name="Pevzner P."/>
            <person name="Gerwick W.H."/>
            <person name="Gerwick L."/>
        </authorList>
    </citation>
    <scope>NUCLEOTIDE SEQUENCE</scope>
    <source>
        <strain evidence="1">SIO1C4</strain>
    </source>
</reference>
<name>A0A6B3MXW6_9CYAN</name>
<gene>
    <name evidence="1" type="ORF">F6J89_01070</name>
</gene>
<evidence type="ECO:0000313" key="1">
    <source>
        <dbReference type="EMBL" id="NER26276.1"/>
    </source>
</evidence>
<proteinExistence type="predicted"/>
<comment type="caution">
    <text evidence="1">The sequence shown here is derived from an EMBL/GenBank/DDBJ whole genome shotgun (WGS) entry which is preliminary data.</text>
</comment>